<dbReference type="RefSeq" id="WP_068848928.1">
    <property type="nucleotide sequence ID" value="NZ_LYDR01000116.1"/>
</dbReference>
<dbReference type="STRING" id="1841610.A6X21_06640"/>
<organism evidence="1 2">
    <name type="scientific">Planctopirus hydrillae</name>
    <dbReference type="NCBI Taxonomy" id="1841610"/>
    <lineage>
        <taxon>Bacteria</taxon>
        <taxon>Pseudomonadati</taxon>
        <taxon>Planctomycetota</taxon>
        <taxon>Planctomycetia</taxon>
        <taxon>Planctomycetales</taxon>
        <taxon>Planctomycetaceae</taxon>
        <taxon>Planctopirus</taxon>
    </lineage>
</organism>
<accession>A0A1C3E9W7</accession>
<evidence type="ECO:0000313" key="1">
    <source>
        <dbReference type="EMBL" id="ODA30010.1"/>
    </source>
</evidence>
<sequence length="166" mass="18099">MPFCLPRPHSDPVVLDLRPLPLGFQQLLKRHGIIAPAPPMRLARDSNGKPVKDGHGQPIRLIDEANETYQNECELYHQRIAVLAVAFALRHDPTSPLAGCWPVLQQPPAGEWTAWADQLFETLVSAGWLAGDLLATCTEITRLSNLISDRLVAAQASFSDSGSSTG</sequence>
<evidence type="ECO:0000313" key="2">
    <source>
        <dbReference type="Proteomes" id="UP000094828"/>
    </source>
</evidence>
<comment type="caution">
    <text evidence="1">The sequence shown here is derived from an EMBL/GenBank/DDBJ whole genome shotgun (WGS) entry which is preliminary data.</text>
</comment>
<dbReference type="OrthoDB" id="213046at2"/>
<reference evidence="1 2" key="1">
    <citation type="submission" date="2016-05" db="EMBL/GenBank/DDBJ databases">
        <title>Genomic and physiological characterization of Planctopirus sp. isolated from fresh water lake.</title>
        <authorList>
            <person name="Subhash Y."/>
            <person name="Ramana C."/>
        </authorList>
    </citation>
    <scope>NUCLEOTIDE SEQUENCE [LARGE SCALE GENOMIC DNA]</scope>
    <source>
        <strain evidence="1 2">JC280</strain>
    </source>
</reference>
<proteinExistence type="predicted"/>
<gene>
    <name evidence="1" type="ORF">A6X21_06640</name>
</gene>
<dbReference type="Proteomes" id="UP000094828">
    <property type="component" value="Unassembled WGS sequence"/>
</dbReference>
<name>A0A1C3E9W7_9PLAN</name>
<dbReference type="AlphaFoldDB" id="A0A1C3E9W7"/>
<dbReference type="EMBL" id="LYDR01000116">
    <property type="protein sequence ID" value="ODA30010.1"/>
    <property type="molecule type" value="Genomic_DNA"/>
</dbReference>
<protein>
    <submittedName>
        <fullName evidence="1">Uncharacterized protein</fullName>
    </submittedName>
</protein>
<keyword evidence="2" id="KW-1185">Reference proteome</keyword>